<feature type="binding site" evidence="4">
    <location>
        <position position="200"/>
    </location>
    <ligand>
        <name>Mg(2+)</name>
        <dbReference type="ChEBI" id="CHEBI:18420"/>
    </ligand>
</feature>
<dbReference type="GO" id="GO:0046872">
    <property type="term" value="F:metal ion binding"/>
    <property type="evidence" value="ECO:0007669"/>
    <property type="project" value="UniProtKB-KW"/>
</dbReference>
<evidence type="ECO:0000256" key="2">
    <source>
        <dbReference type="PIRNR" id="PIRNR000915"/>
    </source>
</evidence>
<dbReference type="PANTHER" id="PTHR19288:SF93">
    <property type="entry name" value="FI11325P-RELATED"/>
    <property type="match status" value="1"/>
</dbReference>
<evidence type="ECO:0000313" key="5">
    <source>
        <dbReference type="EMBL" id="RZF34748.1"/>
    </source>
</evidence>
<evidence type="ECO:0000313" key="6">
    <source>
        <dbReference type="Proteomes" id="UP000291343"/>
    </source>
</evidence>
<gene>
    <name evidence="5" type="ORF">LSTR_LSTR007800</name>
</gene>
<comment type="similarity">
    <text evidence="2">Belongs to the HAD-like hydrolase superfamily.</text>
</comment>
<dbReference type="EMBL" id="QKKF02030383">
    <property type="protein sequence ID" value="RZF34748.1"/>
    <property type="molecule type" value="Genomic_DNA"/>
</dbReference>
<evidence type="ECO:0008006" key="7">
    <source>
        <dbReference type="Google" id="ProtNLM"/>
    </source>
</evidence>
<dbReference type="OrthoDB" id="413953at2759"/>
<evidence type="ECO:0000256" key="3">
    <source>
        <dbReference type="PIRSR" id="PIRSR000915-2"/>
    </source>
</evidence>
<dbReference type="GO" id="GO:0005737">
    <property type="term" value="C:cytoplasm"/>
    <property type="evidence" value="ECO:0007669"/>
    <property type="project" value="TreeGrafter"/>
</dbReference>
<feature type="binding site" evidence="3">
    <location>
        <position position="175"/>
    </location>
    <ligand>
        <name>substrate</name>
    </ligand>
</feature>
<dbReference type="NCBIfam" id="TIGR01452">
    <property type="entry name" value="PGP_euk"/>
    <property type="match status" value="1"/>
</dbReference>
<dbReference type="SUPFAM" id="SSF56784">
    <property type="entry name" value="HAD-like"/>
    <property type="match status" value="1"/>
</dbReference>
<keyword evidence="4" id="KW-0460">Magnesium</keyword>
<dbReference type="Gene3D" id="3.40.50.1000">
    <property type="entry name" value="HAD superfamily/HAD-like"/>
    <property type="match status" value="2"/>
</dbReference>
<keyword evidence="1 2" id="KW-0378">Hydrolase</keyword>
<keyword evidence="6" id="KW-1185">Reference proteome</keyword>
<reference evidence="5 6" key="1">
    <citation type="journal article" date="2017" name="Gigascience">
        <title>Genome sequence of the small brown planthopper, Laodelphax striatellus.</title>
        <authorList>
            <person name="Zhu J."/>
            <person name="Jiang F."/>
            <person name="Wang X."/>
            <person name="Yang P."/>
            <person name="Bao Y."/>
            <person name="Zhao W."/>
            <person name="Wang W."/>
            <person name="Lu H."/>
            <person name="Wang Q."/>
            <person name="Cui N."/>
            <person name="Li J."/>
            <person name="Chen X."/>
            <person name="Luo L."/>
            <person name="Yu J."/>
            <person name="Kang L."/>
            <person name="Cui F."/>
        </authorList>
    </citation>
    <scope>NUCLEOTIDE SEQUENCE [LARGE SCALE GENOMIC DNA]</scope>
    <source>
        <strain evidence="5">Lst14</strain>
    </source>
</reference>
<dbReference type="InterPro" id="IPR023214">
    <property type="entry name" value="HAD_sf"/>
</dbReference>
<dbReference type="PANTHER" id="PTHR19288">
    <property type="entry name" value="4-NITROPHENYLPHOSPHATASE-RELATED"/>
    <property type="match status" value="1"/>
</dbReference>
<dbReference type="FunCoup" id="A0A482WMQ3">
    <property type="interactions" value="1057"/>
</dbReference>
<dbReference type="InterPro" id="IPR006349">
    <property type="entry name" value="PGP_euk"/>
</dbReference>
<dbReference type="NCBIfam" id="TIGR01460">
    <property type="entry name" value="HAD-SF-IIA"/>
    <property type="match status" value="1"/>
</dbReference>
<dbReference type="Pfam" id="PF13242">
    <property type="entry name" value="Hydrolase_like"/>
    <property type="match status" value="1"/>
</dbReference>
<dbReference type="Pfam" id="PF13344">
    <property type="entry name" value="Hydrolase_6"/>
    <property type="match status" value="1"/>
</dbReference>
<evidence type="ECO:0000256" key="1">
    <source>
        <dbReference type="ARBA" id="ARBA00022801"/>
    </source>
</evidence>
<dbReference type="Proteomes" id="UP000291343">
    <property type="component" value="Unassembled WGS sequence"/>
</dbReference>
<dbReference type="InterPro" id="IPR036412">
    <property type="entry name" value="HAD-like_sf"/>
</dbReference>
<dbReference type="InterPro" id="IPR006357">
    <property type="entry name" value="HAD-SF_hydro_IIA"/>
</dbReference>
<proteinExistence type="inferred from homology"/>
<name>A0A482WMQ3_LAOST</name>
<dbReference type="SMR" id="A0A482WMQ3"/>
<dbReference type="AlphaFoldDB" id="A0A482WMQ3"/>
<dbReference type="InParanoid" id="A0A482WMQ3"/>
<accession>A0A482WMQ3</accession>
<keyword evidence="4" id="KW-0479">Metal-binding</keyword>
<protein>
    <recommendedName>
        <fullName evidence="7">Phosphoglycolate phosphatase</fullName>
    </recommendedName>
</protein>
<sequence>MNRLKDMGKNVFFITNNSTRTRDEFVTKFRKLGFNVEKKEIVSTAYLTALYLSEIGFKKKAYIIGTKGISQELDQVGIKHFGVGPDVLESDMGTLVRGVQLEQDVGAVIVGFDEHFSVPKALKAASYLNNPDCLFIATNTDERFPFSSQLIVPGTGTFVNAISTCAERLPFIIGKPAKYICDAIVKGNGLDPARSLMIGDKCNTDILFGRKCGFQTLLVLSGVTSFPQVFEWKQSKNESRAEWIPDMYAENLGRLLGRMK</sequence>
<dbReference type="PIRSF" id="PIRSF000915">
    <property type="entry name" value="PGP-type_phosphatase"/>
    <property type="match status" value="1"/>
</dbReference>
<dbReference type="STRING" id="195883.A0A482WMQ3"/>
<organism evidence="5 6">
    <name type="scientific">Laodelphax striatellus</name>
    <name type="common">Small brown planthopper</name>
    <name type="synonym">Delphax striatella</name>
    <dbReference type="NCBI Taxonomy" id="195883"/>
    <lineage>
        <taxon>Eukaryota</taxon>
        <taxon>Metazoa</taxon>
        <taxon>Ecdysozoa</taxon>
        <taxon>Arthropoda</taxon>
        <taxon>Hexapoda</taxon>
        <taxon>Insecta</taxon>
        <taxon>Pterygota</taxon>
        <taxon>Neoptera</taxon>
        <taxon>Paraneoptera</taxon>
        <taxon>Hemiptera</taxon>
        <taxon>Auchenorrhyncha</taxon>
        <taxon>Fulgoroidea</taxon>
        <taxon>Delphacidae</taxon>
        <taxon>Criomorphinae</taxon>
        <taxon>Laodelphax</taxon>
    </lineage>
</organism>
<dbReference type="GO" id="GO:0016791">
    <property type="term" value="F:phosphatase activity"/>
    <property type="evidence" value="ECO:0007669"/>
    <property type="project" value="InterPro"/>
</dbReference>
<comment type="caution">
    <text evidence="5">The sequence shown here is derived from an EMBL/GenBank/DDBJ whole genome shotgun (WGS) entry which is preliminary data.</text>
</comment>
<comment type="cofactor">
    <cofactor evidence="4">
        <name>Mg(2+)</name>
        <dbReference type="ChEBI" id="CHEBI:18420"/>
    </cofactor>
    <text evidence="4">Divalent metal ions. Mg(2+) is the most effective.</text>
</comment>
<evidence type="ECO:0000256" key="4">
    <source>
        <dbReference type="PIRSR" id="PIRSR000915-3"/>
    </source>
</evidence>